<evidence type="ECO:0000313" key="2">
    <source>
        <dbReference type="EMBL" id="PUA34629.1"/>
    </source>
</evidence>
<proteinExistence type="predicted"/>
<dbReference type="PANTHER" id="PTHR46390:SF1">
    <property type="entry name" value="MANNOSE-1-PHOSPHATE GUANYLYLTRANSFERASE"/>
    <property type="match status" value="1"/>
</dbReference>
<comment type="caution">
    <text evidence="2">The sequence shown here is derived from an EMBL/GenBank/DDBJ whole genome shotgun (WGS) entry which is preliminary data.</text>
</comment>
<dbReference type="Pfam" id="PF00483">
    <property type="entry name" value="NTP_transferase"/>
    <property type="match status" value="1"/>
</dbReference>
<dbReference type="GO" id="GO:0009298">
    <property type="term" value="P:GDP-mannose biosynthetic process"/>
    <property type="evidence" value="ECO:0007669"/>
    <property type="project" value="TreeGrafter"/>
</dbReference>
<dbReference type="InterPro" id="IPR005835">
    <property type="entry name" value="NTP_transferase_dom"/>
</dbReference>
<dbReference type="SUPFAM" id="SSF53448">
    <property type="entry name" value="Nucleotide-diphospho-sugar transferases"/>
    <property type="match status" value="1"/>
</dbReference>
<dbReference type="Gene3D" id="3.90.550.10">
    <property type="entry name" value="Spore Coat Polysaccharide Biosynthesis Protein SpsA, Chain A"/>
    <property type="match status" value="1"/>
</dbReference>
<dbReference type="Proteomes" id="UP000244184">
    <property type="component" value="Unassembled WGS sequence"/>
</dbReference>
<dbReference type="InterPro" id="IPR051161">
    <property type="entry name" value="Mannose-6P_isomerase_type2"/>
</dbReference>
<evidence type="ECO:0000313" key="3">
    <source>
        <dbReference type="Proteomes" id="UP000244184"/>
    </source>
</evidence>
<dbReference type="PANTHER" id="PTHR46390">
    <property type="entry name" value="MANNOSE-1-PHOSPHATE GUANYLYLTRANSFERASE"/>
    <property type="match status" value="1"/>
</dbReference>
<sequence>MKIVLLSGGAGKRLWPLSNKNTPKQFLKLLEDDGVNVSMLQRLWRQLSKGGLIEDVFITTNVSQLMTLKDQIGENVPIIIEPSQRDTFPAIALSASYFTPCWKSVYMKLL</sequence>
<accession>A0A2T6FRU9</accession>
<dbReference type="EMBL" id="PYHP01000101">
    <property type="protein sequence ID" value="PUA34629.1"/>
    <property type="molecule type" value="Genomic_DNA"/>
</dbReference>
<gene>
    <name evidence="2" type="ORF">C8Z91_34760</name>
</gene>
<evidence type="ECO:0000259" key="1">
    <source>
        <dbReference type="Pfam" id="PF00483"/>
    </source>
</evidence>
<name>A0A2T6FRU9_9BACL</name>
<organism evidence="2 3">
    <name type="scientific">Paenibacillus elgii</name>
    <dbReference type="NCBI Taxonomy" id="189691"/>
    <lineage>
        <taxon>Bacteria</taxon>
        <taxon>Bacillati</taxon>
        <taxon>Bacillota</taxon>
        <taxon>Bacilli</taxon>
        <taxon>Bacillales</taxon>
        <taxon>Paenibacillaceae</taxon>
        <taxon>Paenibacillus</taxon>
    </lineage>
</organism>
<reference evidence="2 3" key="1">
    <citation type="submission" date="2018-03" db="EMBL/GenBank/DDBJ databases">
        <title>Genome sequence of Paenibacillus elgii strain AC13 an antimicrobial compound producing bacteria.</title>
        <authorList>
            <person name="Kurokawa A.S."/>
            <person name="Araujo J.F."/>
            <person name="Costa R.A."/>
            <person name="Ortega D.B."/>
            <person name="Pires A.S."/>
            <person name="Pappas G.J.Jr."/>
            <person name="Franco O.L."/>
            <person name="Barreto C."/>
            <person name="Magalhaes B.S."/>
            <person name="Kruger R.H."/>
        </authorList>
    </citation>
    <scope>NUCLEOTIDE SEQUENCE [LARGE SCALE GENOMIC DNA]</scope>
    <source>
        <strain evidence="2 3">AC13</strain>
    </source>
</reference>
<dbReference type="RefSeq" id="WP_108535213.1">
    <property type="nucleotide sequence ID" value="NZ_PYHP01000101.1"/>
</dbReference>
<dbReference type="GO" id="GO:0004475">
    <property type="term" value="F:mannose-1-phosphate guanylyltransferase (GTP) activity"/>
    <property type="evidence" value="ECO:0007669"/>
    <property type="project" value="TreeGrafter"/>
</dbReference>
<feature type="domain" description="Nucleotidyl transferase" evidence="1">
    <location>
        <begin position="3"/>
        <end position="98"/>
    </location>
</feature>
<protein>
    <recommendedName>
        <fullName evidence="1">Nucleotidyl transferase domain-containing protein</fullName>
    </recommendedName>
</protein>
<dbReference type="AlphaFoldDB" id="A0A2T6FRU9"/>
<dbReference type="InterPro" id="IPR029044">
    <property type="entry name" value="Nucleotide-diphossugar_trans"/>
</dbReference>